<organism evidence="3 4">
    <name type="scientific">Vitis vinifera</name>
    <name type="common">Grape</name>
    <dbReference type="NCBI Taxonomy" id="29760"/>
    <lineage>
        <taxon>Eukaryota</taxon>
        <taxon>Viridiplantae</taxon>
        <taxon>Streptophyta</taxon>
        <taxon>Embryophyta</taxon>
        <taxon>Tracheophyta</taxon>
        <taxon>Spermatophyta</taxon>
        <taxon>Magnoliopsida</taxon>
        <taxon>eudicotyledons</taxon>
        <taxon>Gunneridae</taxon>
        <taxon>Pentapetalae</taxon>
        <taxon>rosids</taxon>
        <taxon>Vitales</taxon>
        <taxon>Vitaceae</taxon>
        <taxon>Viteae</taxon>
        <taxon>Vitis</taxon>
    </lineage>
</organism>
<proteinExistence type="predicted"/>
<dbReference type="PANTHER" id="PTHR34452">
    <property type="entry name" value="MYOSIN HEAVY CHAIN-RELATED PROTEIN"/>
    <property type="match status" value="1"/>
</dbReference>
<accession>A0A438FT69</accession>
<sequence length="535" mass="60642">MILNPPYVTLEGGLRIPESIFSKLFYYQKVEVQWLWELHCQQVGGIIGDEMGLGKTIHVLSFLGALHFSNMYKPSINRVLRSQSRLLITTYEPIRLQAGKLLDIKRGYAILDEEHRIRNSNAEVTILHKQLQTVHRIITTGASIQNKLAELWSLFDFIFPGKLRVLHIFEAEFAVPIFVGGYGNASPLQVSTVYRLTNQYDEKLYKVIVAIGSSRSNILGEANIILADYSIALKPYIVALPLHGCNSESVLHVIVKMLTSKNGFREFEQQMKLRERGLQMNTRQNKRDGSNGGEALSSKETVNEHMDKISARVRFKPELTELPSLEEDGGLNDEYFDSTIGFDGSLNTSESLCAEQHDTSSTHEIDSLKSIISGDLNGLSYIQSPQTEKGDPSDQRFLAQGSNDWVHGWSPDYSANNDWAIAYEENNRIRRSSEVVESSIIELKLEVVMSKLDSENKVGKLKNPNIKLQLENSDFSLMAQLHVEDLGNSLHHKPKEEVMLLTDEHGHTERSEEKEINFIFDHDLWLPSQAESNWI</sequence>
<comment type="caution">
    <text evidence="3">The sequence shown here is derived from an EMBL/GenBank/DDBJ whole genome shotgun (WGS) entry which is preliminary data.</text>
</comment>
<dbReference type="PROSITE" id="PS51192">
    <property type="entry name" value="HELICASE_ATP_BIND_1"/>
    <property type="match status" value="1"/>
</dbReference>
<gene>
    <name evidence="3" type="primary">ERCC6</name>
    <name evidence="3" type="ORF">CK203_063275</name>
</gene>
<protein>
    <submittedName>
        <fullName evidence="3">DNA excision repair protein ERCC-6</fullName>
    </submittedName>
</protein>
<dbReference type="Pfam" id="PF00176">
    <property type="entry name" value="SNF2-rel_dom"/>
    <property type="match status" value="2"/>
</dbReference>
<dbReference type="SMART" id="SM00487">
    <property type="entry name" value="DEXDc"/>
    <property type="match status" value="1"/>
</dbReference>
<dbReference type="OrthoDB" id="413460at2759"/>
<dbReference type="SUPFAM" id="SSF52540">
    <property type="entry name" value="P-loop containing nucleoside triphosphate hydrolases"/>
    <property type="match status" value="1"/>
</dbReference>
<dbReference type="Gene3D" id="3.40.50.10810">
    <property type="entry name" value="Tandem AAA-ATPase domain"/>
    <property type="match status" value="2"/>
</dbReference>
<dbReference type="GO" id="GO:0005524">
    <property type="term" value="F:ATP binding"/>
    <property type="evidence" value="ECO:0007669"/>
    <property type="project" value="InterPro"/>
</dbReference>
<evidence type="ECO:0000259" key="2">
    <source>
        <dbReference type="PROSITE" id="PS51192"/>
    </source>
</evidence>
<name>A0A438FT69_VITVI</name>
<dbReference type="GO" id="GO:0032259">
    <property type="term" value="P:methylation"/>
    <property type="evidence" value="ECO:0007669"/>
    <property type="project" value="InterPro"/>
</dbReference>
<feature type="region of interest" description="Disordered" evidence="1">
    <location>
        <begin position="279"/>
        <end position="303"/>
    </location>
</feature>
<dbReference type="InterPro" id="IPR027417">
    <property type="entry name" value="P-loop_NTPase"/>
</dbReference>
<evidence type="ECO:0000256" key="1">
    <source>
        <dbReference type="SAM" id="MobiDB-lite"/>
    </source>
</evidence>
<dbReference type="Proteomes" id="UP000288805">
    <property type="component" value="Unassembled WGS sequence"/>
</dbReference>
<feature type="domain" description="Helicase ATP-binding" evidence="2">
    <location>
        <begin position="52"/>
        <end position="161"/>
    </location>
</feature>
<dbReference type="AlphaFoldDB" id="A0A438FT69"/>
<evidence type="ECO:0000313" key="3">
    <source>
        <dbReference type="EMBL" id="RVW63143.1"/>
    </source>
</evidence>
<dbReference type="InterPro" id="IPR002052">
    <property type="entry name" value="DNA_methylase_N6_adenine_CS"/>
</dbReference>
<dbReference type="PROSITE" id="PS00092">
    <property type="entry name" value="N6_MTASE"/>
    <property type="match status" value="1"/>
</dbReference>
<dbReference type="InterPro" id="IPR000330">
    <property type="entry name" value="SNF2_N"/>
</dbReference>
<dbReference type="EMBL" id="QGNW01000748">
    <property type="protein sequence ID" value="RVW63143.1"/>
    <property type="molecule type" value="Genomic_DNA"/>
</dbReference>
<dbReference type="InterPro" id="IPR014001">
    <property type="entry name" value="Helicase_ATP-bd"/>
</dbReference>
<evidence type="ECO:0000313" key="4">
    <source>
        <dbReference type="Proteomes" id="UP000288805"/>
    </source>
</evidence>
<dbReference type="InterPro" id="IPR038718">
    <property type="entry name" value="SNF2-like_sf"/>
</dbReference>
<dbReference type="GO" id="GO:0008168">
    <property type="term" value="F:methyltransferase activity"/>
    <property type="evidence" value="ECO:0007669"/>
    <property type="project" value="InterPro"/>
</dbReference>
<reference evidence="3 4" key="1">
    <citation type="journal article" date="2018" name="PLoS Genet.">
        <title>Population sequencing reveals clonal diversity and ancestral inbreeding in the grapevine cultivar Chardonnay.</title>
        <authorList>
            <person name="Roach M.J."/>
            <person name="Johnson D.L."/>
            <person name="Bohlmann J."/>
            <person name="van Vuuren H.J."/>
            <person name="Jones S.J."/>
            <person name="Pretorius I.S."/>
            <person name="Schmidt S.A."/>
            <person name="Borneman A.R."/>
        </authorList>
    </citation>
    <scope>NUCLEOTIDE SEQUENCE [LARGE SCALE GENOMIC DNA]</scope>
    <source>
        <strain evidence="4">cv. Chardonnay</strain>
        <tissue evidence="3">Leaf</tissue>
    </source>
</reference>
<dbReference type="GO" id="GO:0003676">
    <property type="term" value="F:nucleic acid binding"/>
    <property type="evidence" value="ECO:0007669"/>
    <property type="project" value="InterPro"/>
</dbReference>
<dbReference type="PANTHER" id="PTHR34452:SF1">
    <property type="entry name" value="SPORULATION-SPECIFIC PROTEIN"/>
    <property type="match status" value="1"/>
</dbReference>